<gene>
    <name evidence="2" type="ORF">O3P69_014500</name>
</gene>
<protein>
    <submittedName>
        <fullName evidence="2">Uncharacterized protein</fullName>
    </submittedName>
</protein>
<sequence>MRGAYDMMRSTERKSDWMIRILSQRRLGSLAGLCDTCSCGVCCRGGGALHWPSVVLITPAGYIPGAPFALVMARGRGKGAQSPVASVINIYSQPGQGVNSRQSARQSDQSEHPRYKWTLVGRGHSDSL</sequence>
<evidence type="ECO:0000256" key="1">
    <source>
        <dbReference type="SAM" id="MobiDB-lite"/>
    </source>
</evidence>
<feature type="compositionally biased region" description="Polar residues" evidence="1">
    <location>
        <begin position="94"/>
        <end position="107"/>
    </location>
</feature>
<feature type="region of interest" description="Disordered" evidence="1">
    <location>
        <begin position="94"/>
        <end position="115"/>
    </location>
</feature>
<dbReference type="Proteomes" id="UP001487740">
    <property type="component" value="Unassembled WGS sequence"/>
</dbReference>
<organism evidence="2 3">
    <name type="scientific">Scylla paramamosain</name>
    <name type="common">Mud crab</name>
    <dbReference type="NCBI Taxonomy" id="85552"/>
    <lineage>
        <taxon>Eukaryota</taxon>
        <taxon>Metazoa</taxon>
        <taxon>Ecdysozoa</taxon>
        <taxon>Arthropoda</taxon>
        <taxon>Crustacea</taxon>
        <taxon>Multicrustacea</taxon>
        <taxon>Malacostraca</taxon>
        <taxon>Eumalacostraca</taxon>
        <taxon>Eucarida</taxon>
        <taxon>Decapoda</taxon>
        <taxon>Pleocyemata</taxon>
        <taxon>Brachyura</taxon>
        <taxon>Eubrachyura</taxon>
        <taxon>Portunoidea</taxon>
        <taxon>Portunidae</taxon>
        <taxon>Portuninae</taxon>
        <taxon>Scylla</taxon>
    </lineage>
</organism>
<proteinExistence type="predicted"/>
<comment type="caution">
    <text evidence="2">The sequence shown here is derived from an EMBL/GenBank/DDBJ whole genome shotgun (WGS) entry which is preliminary data.</text>
</comment>
<dbReference type="AlphaFoldDB" id="A0AAW0TCE1"/>
<evidence type="ECO:0000313" key="3">
    <source>
        <dbReference type="Proteomes" id="UP001487740"/>
    </source>
</evidence>
<name>A0AAW0TCE1_SCYPA</name>
<evidence type="ECO:0000313" key="2">
    <source>
        <dbReference type="EMBL" id="KAK8384968.1"/>
    </source>
</evidence>
<accession>A0AAW0TCE1</accession>
<reference evidence="2 3" key="1">
    <citation type="submission" date="2023-03" db="EMBL/GenBank/DDBJ databases">
        <title>High-quality genome of Scylla paramamosain provides insights in environmental adaptation.</title>
        <authorList>
            <person name="Zhang L."/>
        </authorList>
    </citation>
    <scope>NUCLEOTIDE SEQUENCE [LARGE SCALE GENOMIC DNA]</scope>
    <source>
        <strain evidence="2">LZ_2023a</strain>
        <tissue evidence="2">Muscle</tissue>
    </source>
</reference>
<keyword evidence="3" id="KW-1185">Reference proteome</keyword>
<dbReference type="EMBL" id="JARAKH010000034">
    <property type="protein sequence ID" value="KAK8384968.1"/>
    <property type="molecule type" value="Genomic_DNA"/>
</dbReference>